<dbReference type="Proteomes" id="UP000838756">
    <property type="component" value="Unassembled WGS sequence"/>
</dbReference>
<evidence type="ECO:0000256" key="1">
    <source>
        <dbReference type="SAM" id="Phobius"/>
    </source>
</evidence>
<dbReference type="EMBL" id="CAKXAJ010025082">
    <property type="protein sequence ID" value="CAH2234749.1"/>
    <property type="molecule type" value="Genomic_DNA"/>
</dbReference>
<keyword evidence="1" id="KW-0472">Membrane</keyword>
<protein>
    <submittedName>
        <fullName evidence="2">Jg20976 protein</fullName>
    </submittedName>
</protein>
<evidence type="ECO:0000313" key="2">
    <source>
        <dbReference type="EMBL" id="CAH2234749.1"/>
    </source>
</evidence>
<name>A0A8S4RBY5_9NEOP</name>
<proteinExistence type="predicted"/>
<keyword evidence="1" id="KW-1133">Transmembrane helix</keyword>
<gene>
    <name evidence="2" type="primary">jg20976</name>
    <name evidence="2" type="ORF">PAEG_LOCUS12499</name>
</gene>
<organism evidence="2 3">
    <name type="scientific">Pararge aegeria aegeria</name>
    <dbReference type="NCBI Taxonomy" id="348720"/>
    <lineage>
        <taxon>Eukaryota</taxon>
        <taxon>Metazoa</taxon>
        <taxon>Ecdysozoa</taxon>
        <taxon>Arthropoda</taxon>
        <taxon>Hexapoda</taxon>
        <taxon>Insecta</taxon>
        <taxon>Pterygota</taxon>
        <taxon>Neoptera</taxon>
        <taxon>Endopterygota</taxon>
        <taxon>Lepidoptera</taxon>
        <taxon>Glossata</taxon>
        <taxon>Ditrysia</taxon>
        <taxon>Papilionoidea</taxon>
        <taxon>Nymphalidae</taxon>
        <taxon>Satyrinae</taxon>
        <taxon>Satyrini</taxon>
        <taxon>Parargina</taxon>
        <taxon>Pararge</taxon>
    </lineage>
</organism>
<reference evidence="2" key="1">
    <citation type="submission" date="2022-03" db="EMBL/GenBank/DDBJ databases">
        <authorList>
            <person name="Lindestad O."/>
        </authorList>
    </citation>
    <scope>NUCLEOTIDE SEQUENCE</scope>
</reference>
<sequence>MLGVSLRDQIRYEEIRRTTRVLLLLLPLGLSPYLVGRNLPLYVVPLVRLTAGSLQKLSRPPRSPSVLQGVMLGSQGMLRVVPLLLYIGVVHKHPDTEKHSCSSHKHFPVVGIEPTATTQKAGSLPTAPVGRHGHPCMLCTEDCRQPELST</sequence>
<feature type="transmembrane region" description="Helical" evidence="1">
    <location>
        <begin position="21"/>
        <end position="45"/>
    </location>
</feature>
<comment type="caution">
    <text evidence="2">The sequence shown here is derived from an EMBL/GenBank/DDBJ whole genome shotgun (WGS) entry which is preliminary data.</text>
</comment>
<dbReference type="AlphaFoldDB" id="A0A8S4RBY5"/>
<accession>A0A8S4RBY5</accession>
<evidence type="ECO:0000313" key="3">
    <source>
        <dbReference type="Proteomes" id="UP000838756"/>
    </source>
</evidence>
<keyword evidence="1" id="KW-0812">Transmembrane</keyword>
<keyword evidence="3" id="KW-1185">Reference proteome</keyword>